<evidence type="ECO:0000256" key="1">
    <source>
        <dbReference type="ARBA" id="ARBA00022679"/>
    </source>
</evidence>
<feature type="domain" description="N-acetyltransferase" evidence="4">
    <location>
        <begin position="16"/>
        <end position="163"/>
    </location>
</feature>
<dbReference type="PANTHER" id="PTHR43792:SF8">
    <property type="entry name" value="[RIBOSOMAL PROTEIN US5]-ALANINE N-ACETYLTRANSFERASE"/>
    <property type="match status" value="1"/>
</dbReference>
<gene>
    <name evidence="5" type="ORF">N1032_10020</name>
</gene>
<name>A0ABT2H2D1_9MICO</name>
<evidence type="ECO:0000256" key="3">
    <source>
        <dbReference type="ARBA" id="ARBA00038502"/>
    </source>
</evidence>
<evidence type="ECO:0000313" key="5">
    <source>
        <dbReference type="EMBL" id="MCS5734072.1"/>
    </source>
</evidence>
<organism evidence="5 6">
    <name type="scientific">Herbiconiux daphne</name>
    <dbReference type="NCBI Taxonomy" id="2970914"/>
    <lineage>
        <taxon>Bacteria</taxon>
        <taxon>Bacillati</taxon>
        <taxon>Actinomycetota</taxon>
        <taxon>Actinomycetes</taxon>
        <taxon>Micrococcales</taxon>
        <taxon>Microbacteriaceae</taxon>
        <taxon>Herbiconiux</taxon>
    </lineage>
</organism>
<dbReference type="PANTHER" id="PTHR43792">
    <property type="entry name" value="GNAT FAMILY, PUTATIVE (AFU_ORTHOLOGUE AFUA_3G00765)-RELATED-RELATED"/>
    <property type="match status" value="1"/>
</dbReference>
<dbReference type="SUPFAM" id="SSF55729">
    <property type="entry name" value="Acyl-CoA N-acyltransferases (Nat)"/>
    <property type="match status" value="1"/>
</dbReference>
<dbReference type="InterPro" id="IPR000182">
    <property type="entry name" value="GNAT_dom"/>
</dbReference>
<reference evidence="5" key="1">
    <citation type="submission" date="2022-08" db="EMBL/GenBank/DDBJ databases">
        <authorList>
            <person name="Deng Y."/>
            <person name="Han X.-F."/>
            <person name="Zhang Y.-Q."/>
        </authorList>
    </citation>
    <scope>NUCLEOTIDE SEQUENCE</scope>
    <source>
        <strain evidence="5">CPCC 203386</strain>
    </source>
</reference>
<keyword evidence="2" id="KW-0012">Acyltransferase</keyword>
<accession>A0ABT2H2D1</accession>
<comment type="caution">
    <text evidence="5">The sequence shown here is derived from an EMBL/GenBank/DDBJ whole genome shotgun (WGS) entry which is preliminary data.</text>
</comment>
<keyword evidence="6" id="KW-1185">Reference proteome</keyword>
<keyword evidence="1" id="KW-0808">Transferase</keyword>
<dbReference type="Gene3D" id="3.40.630.30">
    <property type="match status" value="1"/>
</dbReference>
<evidence type="ECO:0000256" key="2">
    <source>
        <dbReference type="ARBA" id="ARBA00023315"/>
    </source>
</evidence>
<evidence type="ECO:0000259" key="4">
    <source>
        <dbReference type="PROSITE" id="PS51186"/>
    </source>
</evidence>
<sequence length="164" mass="18388">MAEVHIEPWADGDRWLLDRANTPEMTDHLGRPETIDELDQRHAKYLRYWQSGEARMFRIVRGDEPLGGIGWWSSRWGEVDVHETGWFVLPEAQGRGVASAAVQLVIGDARSRAEHDLLIACPEVGNVASNALCARSGFTLRGTEELPFRGTTLHTNVWGLDLRG</sequence>
<comment type="similarity">
    <text evidence="3">Belongs to the acetyltransferase family. RimJ subfamily.</text>
</comment>
<proteinExistence type="inferred from homology"/>
<protein>
    <submittedName>
        <fullName evidence="5">GNAT family N-acetyltransferase</fullName>
    </submittedName>
</protein>
<dbReference type="Proteomes" id="UP001165586">
    <property type="component" value="Unassembled WGS sequence"/>
</dbReference>
<dbReference type="EMBL" id="JANLCJ010000003">
    <property type="protein sequence ID" value="MCS5734072.1"/>
    <property type="molecule type" value="Genomic_DNA"/>
</dbReference>
<dbReference type="Pfam" id="PF13302">
    <property type="entry name" value="Acetyltransf_3"/>
    <property type="match status" value="1"/>
</dbReference>
<dbReference type="RefSeq" id="WP_259538918.1">
    <property type="nucleotide sequence ID" value="NZ_JANLCJ010000003.1"/>
</dbReference>
<dbReference type="InterPro" id="IPR016181">
    <property type="entry name" value="Acyl_CoA_acyltransferase"/>
</dbReference>
<evidence type="ECO:0000313" key="6">
    <source>
        <dbReference type="Proteomes" id="UP001165586"/>
    </source>
</evidence>
<dbReference type="InterPro" id="IPR051531">
    <property type="entry name" value="N-acetyltransferase"/>
</dbReference>
<dbReference type="PROSITE" id="PS51186">
    <property type="entry name" value="GNAT"/>
    <property type="match status" value="1"/>
</dbReference>
<dbReference type="CDD" id="cd04301">
    <property type="entry name" value="NAT_SF"/>
    <property type="match status" value="1"/>
</dbReference>